<comment type="caution">
    <text evidence="2">The sequence shown here is derived from an EMBL/GenBank/DDBJ whole genome shotgun (WGS) entry which is preliminary data.</text>
</comment>
<accession>A0A6A7N1Y6</accession>
<proteinExistence type="predicted"/>
<gene>
    <name evidence="2" type="ORF">GEV02_12835</name>
</gene>
<protein>
    <submittedName>
        <fullName evidence="2">Uncharacterized protein</fullName>
    </submittedName>
</protein>
<organism evidence="2 3">
    <name type="scientific">Rugamonas aquatica</name>
    <dbReference type="NCBI Taxonomy" id="2743357"/>
    <lineage>
        <taxon>Bacteria</taxon>
        <taxon>Pseudomonadati</taxon>
        <taxon>Pseudomonadota</taxon>
        <taxon>Betaproteobacteria</taxon>
        <taxon>Burkholderiales</taxon>
        <taxon>Oxalobacteraceae</taxon>
        <taxon>Telluria group</taxon>
        <taxon>Rugamonas</taxon>
    </lineage>
</organism>
<keyword evidence="3" id="KW-1185">Reference proteome</keyword>
<dbReference type="EMBL" id="WHUG01000004">
    <property type="protein sequence ID" value="MQA39043.1"/>
    <property type="molecule type" value="Genomic_DNA"/>
</dbReference>
<feature type="transmembrane region" description="Helical" evidence="1">
    <location>
        <begin position="20"/>
        <end position="44"/>
    </location>
</feature>
<name>A0A6A7N1Y6_9BURK</name>
<evidence type="ECO:0000313" key="3">
    <source>
        <dbReference type="Proteomes" id="UP000440498"/>
    </source>
</evidence>
<evidence type="ECO:0000256" key="1">
    <source>
        <dbReference type="SAM" id="Phobius"/>
    </source>
</evidence>
<reference evidence="2 3" key="1">
    <citation type="submission" date="2019-10" db="EMBL/GenBank/DDBJ databases">
        <title>Two novel species isolated from a subtropical stream in China.</title>
        <authorList>
            <person name="Lu H."/>
        </authorList>
    </citation>
    <scope>NUCLEOTIDE SEQUENCE [LARGE SCALE GENOMIC DNA]</scope>
    <source>
        <strain evidence="2 3">FT29W</strain>
    </source>
</reference>
<sequence>MSALDGVMGAAGGVVTGGLWKVGAIVLGVLLIGATCGLGFEWWLASRDRDVARADLRAEQGVNAALRAGIDTQNLRLAQLGKEKLAAEARGVAAQQLAAANGKRFDGALAKLAGAHAATCAEAMPAVNQLLKDVRQ</sequence>
<evidence type="ECO:0000313" key="2">
    <source>
        <dbReference type="EMBL" id="MQA39043.1"/>
    </source>
</evidence>
<dbReference type="Proteomes" id="UP000440498">
    <property type="component" value="Unassembled WGS sequence"/>
</dbReference>
<keyword evidence="1" id="KW-0812">Transmembrane</keyword>
<keyword evidence="1" id="KW-0472">Membrane</keyword>
<keyword evidence="1" id="KW-1133">Transmembrane helix</keyword>
<dbReference type="AlphaFoldDB" id="A0A6A7N1Y6"/>